<evidence type="ECO:0000256" key="1">
    <source>
        <dbReference type="ARBA" id="ARBA00023015"/>
    </source>
</evidence>
<dbReference type="AlphaFoldDB" id="A0A927IGF5"/>
<reference evidence="5" key="1">
    <citation type="submission" date="2020-09" db="EMBL/GenBank/DDBJ databases">
        <title>Pelagicoccus enzymogenes sp. nov. with an EPS production, isolated from marine sediment.</title>
        <authorList>
            <person name="Feng X."/>
        </authorList>
    </citation>
    <scope>NUCLEOTIDE SEQUENCE</scope>
    <source>
        <strain evidence="5">NFK12</strain>
    </source>
</reference>
<evidence type="ECO:0000256" key="2">
    <source>
        <dbReference type="ARBA" id="ARBA00023125"/>
    </source>
</evidence>
<dbReference type="GO" id="GO:0003700">
    <property type="term" value="F:DNA-binding transcription factor activity"/>
    <property type="evidence" value="ECO:0007669"/>
    <property type="project" value="InterPro"/>
</dbReference>
<dbReference type="Gene3D" id="1.10.10.60">
    <property type="entry name" value="Homeodomain-like"/>
    <property type="match status" value="1"/>
</dbReference>
<protein>
    <submittedName>
        <fullName evidence="5">Helix-turn-helix domain-containing protein</fullName>
    </submittedName>
</protein>
<evidence type="ECO:0000259" key="4">
    <source>
        <dbReference type="PROSITE" id="PS01124"/>
    </source>
</evidence>
<sequence>MLEVKSWFSNIDPTVSLNQVFEHLPGIMYFVKDRESRILMGNREFAQRCGLSGAEDLHGQSDMDIFPAYMARKFRADDLEVLRSGKPLLNLVELFPSRERLPEWFITQKFPMRDVKGKTVGICGIVQSYERILDHSNDVIFTLVEYIRSHYSEPISIPELAKRIGLSQRQLERRFQETFRTTPRQYIVRLRVLIASDRLLNSDTPITDIAIESGFYDHSSFIRHFRSIFETTPLVYRKHRHLSKT</sequence>
<dbReference type="Pfam" id="PF12833">
    <property type="entry name" value="HTH_18"/>
    <property type="match status" value="1"/>
</dbReference>
<comment type="caution">
    <text evidence="5">The sequence shown here is derived from an EMBL/GenBank/DDBJ whole genome shotgun (WGS) entry which is preliminary data.</text>
</comment>
<dbReference type="Gene3D" id="3.30.450.20">
    <property type="entry name" value="PAS domain"/>
    <property type="match status" value="1"/>
</dbReference>
<dbReference type="InterPro" id="IPR018060">
    <property type="entry name" value="HTH_AraC"/>
</dbReference>
<dbReference type="InterPro" id="IPR013656">
    <property type="entry name" value="PAS_4"/>
</dbReference>
<dbReference type="RefSeq" id="WP_191615469.1">
    <property type="nucleotide sequence ID" value="NZ_JACYFG010000004.1"/>
</dbReference>
<dbReference type="PROSITE" id="PS00041">
    <property type="entry name" value="HTH_ARAC_FAMILY_1"/>
    <property type="match status" value="1"/>
</dbReference>
<dbReference type="SUPFAM" id="SSF46689">
    <property type="entry name" value="Homeodomain-like"/>
    <property type="match status" value="2"/>
</dbReference>
<keyword evidence="1" id="KW-0805">Transcription regulation</keyword>
<dbReference type="InterPro" id="IPR035965">
    <property type="entry name" value="PAS-like_dom_sf"/>
</dbReference>
<keyword evidence="3" id="KW-0804">Transcription</keyword>
<dbReference type="SUPFAM" id="SSF55785">
    <property type="entry name" value="PYP-like sensor domain (PAS domain)"/>
    <property type="match status" value="1"/>
</dbReference>
<dbReference type="InterPro" id="IPR009057">
    <property type="entry name" value="Homeodomain-like_sf"/>
</dbReference>
<evidence type="ECO:0000313" key="5">
    <source>
        <dbReference type="EMBL" id="MBD5778335.1"/>
    </source>
</evidence>
<dbReference type="Proteomes" id="UP000622317">
    <property type="component" value="Unassembled WGS sequence"/>
</dbReference>
<organism evidence="5 6">
    <name type="scientific">Pelagicoccus enzymogenes</name>
    <dbReference type="NCBI Taxonomy" id="2773457"/>
    <lineage>
        <taxon>Bacteria</taxon>
        <taxon>Pseudomonadati</taxon>
        <taxon>Verrucomicrobiota</taxon>
        <taxon>Opitutia</taxon>
        <taxon>Puniceicoccales</taxon>
        <taxon>Pelagicoccaceae</taxon>
        <taxon>Pelagicoccus</taxon>
    </lineage>
</organism>
<dbReference type="SMART" id="SM00342">
    <property type="entry name" value="HTH_ARAC"/>
    <property type="match status" value="1"/>
</dbReference>
<feature type="domain" description="HTH araC/xylS-type" evidence="4">
    <location>
        <begin position="141"/>
        <end position="239"/>
    </location>
</feature>
<gene>
    <name evidence="5" type="ORF">IEN85_02365</name>
</gene>
<keyword evidence="2" id="KW-0238">DNA-binding</keyword>
<evidence type="ECO:0000313" key="6">
    <source>
        <dbReference type="Proteomes" id="UP000622317"/>
    </source>
</evidence>
<dbReference type="Pfam" id="PF08448">
    <property type="entry name" value="PAS_4"/>
    <property type="match status" value="1"/>
</dbReference>
<accession>A0A927IGF5</accession>
<dbReference type="InterPro" id="IPR018062">
    <property type="entry name" value="HTH_AraC-typ_CS"/>
</dbReference>
<name>A0A927IGF5_9BACT</name>
<keyword evidence="6" id="KW-1185">Reference proteome</keyword>
<dbReference type="InterPro" id="IPR050204">
    <property type="entry name" value="AraC_XylS_family_regulators"/>
</dbReference>
<dbReference type="GO" id="GO:0043565">
    <property type="term" value="F:sequence-specific DNA binding"/>
    <property type="evidence" value="ECO:0007669"/>
    <property type="project" value="InterPro"/>
</dbReference>
<evidence type="ECO:0000256" key="3">
    <source>
        <dbReference type="ARBA" id="ARBA00023163"/>
    </source>
</evidence>
<proteinExistence type="predicted"/>
<dbReference type="PANTHER" id="PTHR46796">
    <property type="entry name" value="HTH-TYPE TRANSCRIPTIONAL ACTIVATOR RHAS-RELATED"/>
    <property type="match status" value="1"/>
</dbReference>
<dbReference type="PROSITE" id="PS01124">
    <property type="entry name" value="HTH_ARAC_FAMILY_2"/>
    <property type="match status" value="1"/>
</dbReference>
<dbReference type="PANTHER" id="PTHR46796:SF13">
    <property type="entry name" value="HTH-TYPE TRANSCRIPTIONAL ACTIVATOR RHAS"/>
    <property type="match status" value="1"/>
</dbReference>
<dbReference type="EMBL" id="JACYFG010000004">
    <property type="protein sequence ID" value="MBD5778335.1"/>
    <property type="molecule type" value="Genomic_DNA"/>
</dbReference>